<evidence type="ECO:0000313" key="11">
    <source>
        <dbReference type="Proteomes" id="UP000057820"/>
    </source>
</evidence>
<evidence type="ECO:0000259" key="9">
    <source>
        <dbReference type="Pfam" id="PF09179"/>
    </source>
</evidence>
<gene>
    <name evidence="7 10" type="primary">tilS</name>
    <name evidence="10" type="ORF">ERS450000_03848</name>
</gene>
<dbReference type="GO" id="GO:0005737">
    <property type="term" value="C:cytoplasm"/>
    <property type="evidence" value="ECO:0007669"/>
    <property type="project" value="UniProtKB-SubCell"/>
</dbReference>
<comment type="domain">
    <text evidence="7">The N-terminal region contains the highly conserved SGGXDS motif, predicted to be a P-loop motif involved in ATP binding.</text>
</comment>
<dbReference type="CDD" id="cd01992">
    <property type="entry name" value="TilS_N"/>
    <property type="match status" value="1"/>
</dbReference>
<dbReference type="Proteomes" id="UP000057820">
    <property type="component" value="Plasmid 2"/>
</dbReference>
<dbReference type="Gene3D" id="3.40.50.620">
    <property type="entry name" value="HUPs"/>
    <property type="match status" value="1"/>
</dbReference>
<feature type="domain" description="tRNA(Ile)-lysidine/2-thiocytidine synthase N-terminal" evidence="8">
    <location>
        <begin position="43"/>
        <end position="210"/>
    </location>
</feature>
<dbReference type="Pfam" id="PF01171">
    <property type="entry name" value="ATP_bind_3"/>
    <property type="match status" value="1"/>
</dbReference>
<dbReference type="EC" id="6.3.4.19" evidence="7"/>
<keyword evidence="1 7" id="KW-0963">Cytoplasm</keyword>
<dbReference type="NCBIfam" id="TIGR02432">
    <property type="entry name" value="lysidine_TilS_N"/>
    <property type="match status" value="1"/>
</dbReference>
<evidence type="ECO:0000256" key="3">
    <source>
        <dbReference type="ARBA" id="ARBA00022694"/>
    </source>
</evidence>
<dbReference type="InterPro" id="IPR012094">
    <property type="entry name" value="tRNA_Ile_lys_synt"/>
</dbReference>
<dbReference type="GO" id="GO:0005524">
    <property type="term" value="F:ATP binding"/>
    <property type="evidence" value="ECO:0007669"/>
    <property type="project" value="UniProtKB-UniRule"/>
</dbReference>
<dbReference type="SUPFAM" id="SSF82829">
    <property type="entry name" value="MesJ substrate recognition domain-like"/>
    <property type="match status" value="1"/>
</dbReference>
<reference evidence="11" key="1">
    <citation type="submission" date="2015-03" db="EMBL/GenBank/DDBJ databases">
        <authorList>
            <consortium name="Pathogen Informatics"/>
        </authorList>
    </citation>
    <scope>NUCLEOTIDE SEQUENCE [LARGE SCALE GENOMIC DNA]</scope>
    <source>
        <strain evidence="11">NCTC11134</strain>
        <plasmid evidence="11">2</plasmid>
    </source>
</reference>
<feature type="binding site" evidence="7">
    <location>
        <begin position="48"/>
        <end position="53"/>
    </location>
    <ligand>
        <name>ATP</name>
        <dbReference type="ChEBI" id="CHEBI:30616"/>
    </ligand>
</feature>
<accession>A0A0H5PCW3</accession>
<name>A0A0H5PCW3_NOCFR</name>
<keyword evidence="5 7" id="KW-0067">ATP-binding</keyword>
<keyword evidence="4 7" id="KW-0547">Nucleotide-binding</keyword>
<protein>
    <recommendedName>
        <fullName evidence="7">tRNA(Ile)-lysidine synthase</fullName>
        <ecNumber evidence="7">6.3.4.19</ecNumber>
    </recommendedName>
    <alternativeName>
        <fullName evidence="7">tRNA(Ile)-2-lysyl-cytidine synthase</fullName>
    </alternativeName>
    <alternativeName>
        <fullName evidence="7">tRNA(Ile)-lysidine synthetase</fullName>
    </alternativeName>
</protein>
<dbReference type="Gene3D" id="1.20.59.20">
    <property type="match status" value="1"/>
</dbReference>
<comment type="function">
    <text evidence="7">Ligates lysine onto the cytidine present at position 34 of the AUA codon-specific tRNA(Ile) that contains the anticodon CAU, in an ATP-dependent manner. Cytidine is converted to lysidine, thus changing the amino acid specificity of the tRNA from methionine to isoleucine.</text>
</comment>
<dbReference type="InterPro" id="IPR011063">
    <property type="entry name" value="TilS/TtcA_N"/>
</dbReference>
<keyword evidence="10" id="KW-0614">Plasmid</keyword>
<dbReference type="RefSeq" id="WP_060593749.1">
    <property type="nucleotide sequence ID" value="NZ_CP031418.1"/>
</dbReference>
<dbReference type="Pfam" id="PF09179">
    <property type="entry name" value="TilS"/>
    <property type="match status" value="1"/>
</dbReference>
<dbReference type="AlphaFoldDB" id="A0A0H5PCW3"/>
<evidence type="ECO:0000256" key="5">
    <source>
        <dbReference type="ARBA" id="ARBA00022840"/>
    </source>
</evidence>
<comment type="subcellular location">
    <subcellularLocation>
        <location evidence="7">Cytoplasm</location>
    </subcellularLocation>
</comment>
<dbReference type="InterPro" id="IPR014729">
    <property type="entry name" value="Rossmann-like_a/b/a_fold"/>
</dbReference>
<geneLocation type="plasmid" evidence="10">
    <name>2</name>
</geneLocation>
<evidence type="ECO:0000256" key="4">
    <source>
        <dbReference type="ARBA" id="ARBA00022741"/>
    </source>
</evidence>
<organism evidence="10 11">
    <name type="scientific">Nocardia farcinica</name>
    <dbReference type="NCBI Taxonomy" id="37329"/>
    <lineage>
        <taxon>Bacteria</taxon>
        <taxon>Bacillati</taxon>
        <taxon>Actinomycetota</taxon>
        <taxon>Actinomycetes</taxon>
        <taxon>Mycobacteriales</taxon>
        <taxon>Nocardiaceae</taxon>
        <taxon>Nocardia</taxon>
    </lineage>
</organism>
<keyword evidence="3 7" id="KW-0819">tRNA processing</keyword>
<comment type="similarity">
    <text evidence="7">Belongs to the tRNA(Ile)-lysidine synthase family.</text>
</comment>
<evidence type="ECO:0000256" key="7">
    <source>
        <dbReference type="HAMAP-Rule" id="MF_01161"/>
    </source>
</evidence>
<comment type="catalytic activity">
    <reaction evidence="6 7">
        <text>cytidine(34) in tRNA(Ile2) + L-lysine + ATP = lysidine(34) in tRNA(Ile2) + AMP + diphosphate + H(+)</text>
        <dbReference type="Rhea" id="RHEA:43744"/>
        <dbReference type="Rhea" id="RHEA-COMP:10625"/>
        <dbReference type="Rhea" id="RHEA-COMP:10670"/>
        <dbReference type="ChEBI" id="CHEBI:15378"/>
        <dbReference type="ChEBI" id="CHEBI:30616"/>
        <dbReference type="ChEBI" id="CHEBI:32551"/>
        <dbReference type="ChEBI" id="CHEBI:33019"/>
        <dbReference type="ChEBI" id="CHEBI:82748"/>
        <dbReference type="ChEBI" id="CHEBI:83665"/>
        <dbReference type="ChEBI" id="CHEBI:456215"/>
        <dbReference type="EC" id="6.3.4.19"/>
    </reaction>
</comment>
<evidence type="ECO:0000313" key="10">
    <source>
        <dbReference type="EMBL" id="CRY80421.1"/>
    </source>
</evidence>
<evidence type="ECO:0000259" key="8">
    <source>
        <dbReference type="Pfam" id="PF01171"/>
    </source>
</evidence>
<dbReference type="GO" id="GO:0032267">
    <property type="term" value="F:tRNA(Ile)-lysidine synthase activity"/>
    <property type="evidence" value="ECO:0007669"/>
    <property type="project" value="UniProtKB-EC"/>
</dbReference>
<dbReference type="EMBL" id="LN868939">
    <property type="protein sequence ID" value="CRY80421.1"/>
    <property type="molecule type" value="Genomic_DNA"/>
</dbReference>
<dbReference type="KEGG" id="nfr:ERS450000_03848"/>
<dbReference type="HAMAP" id="MF_01161">
    <property type="entry name" value="tRNA_Ile_lys_synt"/>
    <property type="match status" value="1"/>
</dbReference>
<evidence type="ECO:0000256" key="1">
    <source>
        <dbReference type="ARBA" id="ARBA00022490"/>
    </source>
</evidence>
<dbReference type="PANTHER" id="PTHR43033">
    <property type="entry name" value="TRNA(ILE)-LYSIDINE SYNTHASE-RELATED"/>
    <property type="match status" value="1"/>
</dbReference>
<sequence>MDRPRPELSADTRTLPETPAALVLRHAVRGWLAEHLPGAAPAVAVALSGGADSLALTAAAVVEAAAVDALVVDHGLQAGSDAVAAAAAAQARTLGCRSVRVLRVRVGSDGGLEAAAREARYAALGSARAGLPVLLGHTLDDQAETVLLGLARGSGARSIRGMAAYTPPWGRPLLGVRRADTRRLCADLGLTPHEDPHNRSAEFTRVRLRTEVLPLLEDVLGGGVAEALARTGQQLREDGAVLDALAADLASAAADAGDLRIETLATAPAALRRRAIRAWLLDGGAKALTDRQLRAIDALVTAWRGQGGVAVGGGTPGMRLVAARERGRLTLRRQARSPAR</sequence>
<dbReference type="PANTHER" id="PTHR43033:SF1">
    <property type="entry name" value="TRNA(ILE)-LYSIDINE SYNTHASE-RELATED"/>
    <property type="match status" value="1"/>
</dbReference>
<dbReference type="InterPro" id="IPR015262">
    <property type="entry name" value="tRNA_Ile_lys_synt_subst-bd"/>
</dbReference>
<dbReference type="SUPFAM" id="SSF52402">
    <property type="entry name" value="Adenine nucleotide alpha hydrolases-like"/>
    <property type="match status" value="1"/>
</dbReference>
<dbReference type="GO" id="GO:0006400">
    <property type="term" value="P:tRNA modification"/>
    <property type="evidence" value="ECO:0007669"/>
    <property type="project" value="UniProtKB-UniRule"/>
</dbReference>
<feature type="domain" description="tRNA(Ile)-lysidine synthase substrate-binding" evidence="9">
    <location>
        <begin position="259"/>
        <end position="329"/>
    </location>
</feature>
<evidence type="ECO:0000256" key="6">
    <source>
        <dbReference type="ARBA" id="ARBA00048539"/>
    </source>
</evidence>
<evidence type="ECO:0000256" key="2">
    <source>
        <dbReference type="ARBA" id="ARBA00022598"/>
    </source>
</evidence>
<proteinExistence type="inferred from homology"/>
<dbReference type="InterPro" id="IPR012795">
    <property type="entry name" value="tRNA_Ile_lys_synt_N"/>
</dbReference>
<keyword evidence="2 7" id="KW-0436">Ligase</keyword>